<gene>
    <name evidence="2" type="ORF">ACO22_06156</name>
</gene>
<name>A0A1D2J886_PARBR</name>
<protein>
    <submittedName>
        <fullName evidence="2">Uncharacterized protein</fullName>
    </submittedName>
</protein>
<dbReference type="AlphaFoldDB" id="A0A1D2J886"/>
<organism evidence="2 3">
    <name type="scientific">Paracoccidioides brasiliensis</name>
    <dbReference type="NCBI Taxonomy" id="121759"/>
    <lineage>
        <taxon>Eukaryota</taxon>
        <taxon>Fungi</taxon>
        <taxon>Dikarya</taxon>
        <taxon>Ascomycota</taxon>
        <taxon>Pezizomycotina</taxon>
        <taxon>Eurotiomycetes</taxon>
        <taxon>Eurotiomycetidae</taxon>
        <taxon>Onygenales</taxon>
        <taxon>Ajellomycetaceae</taxon>
        <taxon>Paracoccidioides</taxon>
    </lineage>
</organism>
<dbReference type="Proteomes" id="UP000242814">
    <property type="component" value="Unassembled WGS sequence"/>
</dbReference>
<sequence length="260" mass="29569">MMARKPSQREVKSSRTINRPKNRAGQQSPTRPLLMLSSQPLMNGSMLEAGLLESPFVGLFVCLKDIDWLSLSCPPAQFGSDPFAAMFQSYSCLPNLIGPPLGKRQMFLEVFAESERLKQNPTTPPPPYNPVLENPVVTAIVTKLQREQHRMEMPYSFEELSRSTDEVLLIDPKYSFDKPNPETTFEAAVHIWLYQIPGLREFCQKLSGLSHMILNLAKIEPSSPIRLFLATKILDRLNEVPWSFFTSTSLSSFLQHEQQR</sequence>
<evidence type="ECO:0000313" key="3">
    <source>
        <dbReference type="Proteomes" id="UP000242814"/>
    </source>
</evidence>
<dbReference type="VEuPathDB" id="FungiDB:PADG_00488"/>
<dbReference type="VEuPathDB" id="FungiDB:PABG_02086"/>
<proteinExistence type="predicted"/>
<feature type="region of interest" description="Disordered" evidence="1">
    <location>
        <begin position="1"/>
        <end position="33"/>
    </location>
</feature>
<evidence type="ECO:0000313" key="2">
    <source>
        <dbReference type="EMBL" id="ODH19652.1"/>
    </source>
</evidence>
<feature type="compositionally biased region" description="Polar residues" evidence="1">
    <location>
        <begin position="14"/>
        <end position="33"/>
    </location>
</feature>
<accession>A0A1D2J886</accession>
<reference evidence="2 3" key="1">
    <citation type="submission" date="2016-06" db="EMBL/GenBank/DDBJ databases">
        <authorList>
            <person name="Kjaerup R.B."/>
            <person name="Dalgaard T.S."/>
            <person name="Juul-Madsen H.R."/>
        </authorList>
    </citation>
    <scope>NUCLEOTIDE SEQUENCE [LARGE SCALE GENOMIC DNA]</scope>
    <source>
        <strain evidence="2 3">Pb300</strain>
    </source>
</reference>
<evidence type="ECO:0000256" key="1">
    <source>
        <dbReference type="SAM" id="MobiDB-lite"/>
    </source>
</evidence>
<dbReference type="EMBL" id="LZYO01000314">
    <property type="protein sequence ID" value="ODH19652.1"/>
    <property type="molecule type" value="Genomic_DNA"/>
</dbReference>
<comment type="caution">
    <text evidence="2">The sequence shown here is derived from an EMBL/GenBank/DDBJ whole genome shotgun (WGS) entry which is preliminary data.</text>
</comment>